<dbReference type="Gene3D" id="3.40.720.10">
    <property type="entry name" value="Alkaline Phosphatase, subunit A"/>
    <property type="match status" value="1"/>
</dbReference>
<gene>
    <name evidence="3" type="ORF">PG999_001706</name>
</gene>
<keyword evidence="2" id="KW-0732">Signal</keyword>
<dbReference type="EMBL" id="JAQQWP010000002">
    <property type="protein sequence ID" value="KAK8129326.1"/>
    <property type="molecule type" value="Genomic_DNA"/>
</dbReference>
<evidence type="ECO:0000313" key="4">
    <source>
        <dbReference type="Proteomes" id="UP001392437"/>
    </source>
</evidence>
<evidence type="ECO:0000256" key="2">
    <source>
        <dbReference type="SAM" id="SignalP"/>
    </source>
</evidence>
<organism evidence="3 4">
    <name type="scientific">Apiospora kogelbergensis</name>
    <dbReference type="NCBI Taxonomy" id="1337665"/>
    <lineage>
        <taxon>Eukaryota</taxon>
        <taxon>Fungi</taxon>
        <taxon>Dikarya</taxon>
        <taxon>Ascomycota</taxon>
        <taxon>Pezizomycotina</taxon>
        <taxon>Sordariomycetes</taxon>
        <taxon>Xylariomycetidae</taxon>
        <taxon>Amphisphaeriales</taxon>
        <taxon>Apiosporaceae</taxon>
        <taxon>Apiospora</taxon>
    </lineage>
</organism>
<protein>
    <submittedName>
        <fullName evidence="3">Acid phosphatase</fullName>
    </submittedName>
</protein>
<accession>A0AAW0R6C1</accession>
<reference evidence="3 4" key="1">
    <citation type="submission" date="2023-01" db="EMBL/GenBank/DDBJ databases">
        <title>Analysis of 21 Apiospora genomes using comparative genomics revels a genus with tremendous synthesis potential of carbohydrate active enzymes and secondary metabolites.</title>
        <authorList>
            <person name="Sorensen T."/>
        </authorList>
    </citation>
    <scope>NUCLEOTIDE SEQUENCE [LARGE SCALE GENOMIC DNA]</scope>
    <source>
        <strain evidence="3 4">CBS 117206</strain>
    </source>
</reference>
<sequence>MLPKVFGILAAASIAAAVPASITTDSGSDSTSTSVTHTSTATSDIAAAAATAKTESPTSNVKGAAFDRILQIYLETTAYENATADPNCQALIKQGILLTEEFGVGAPHGDNFGLNSDSFILVNKNVSTIVDLLEDKGISWGDYNEGLPYTGFDGFAYDNPVEGDYVRKHNLLARFNSVMDDPDRAAKIKNFTLFYEDLDNKRIPQWGFVTPNLYNNGHDTNITVSCNWTRSFVEPLLANPYFNDNTVIYITWQANGQNPIARNHVAGILLGSAIPKELVGTTDDAYHNHYSELSSVEANWNLHTLGRWDVGANVWKFVAAKTGDVIRSWNERIAGDLFENYYWNQSYGGVFSSAVEGLHVYVAPNTRLVRHGRTVLPSIVKLWARYCGKLPDYYRDIIELPDALHPPRASRSPSA</sequence>
<dbReference type="PANTHER" id="PTHR31956">
    <property type="entry name" value="NON-SPECIFIC PHOSPHOLIPASE C4-RELATED"/>
    <property type="match status" value="1"/>
</dbReference>
<dbReference type="GO" id="GO:0009395">
    <property type="term" value="P:phospholipid catabolic process"/>
    <property type="evidence" value="ECO:0007669"/>
    <property type="project" value="TreeGrafter"/>
</dbReference>
<dbReference type="Pfam" id="PF04185">
    <property type="entry name" value="Phosphoesterase"/>
    <property type="match status" value="1"/>
</dbReference>
<dbReference type="InterPro" id="IPR007312">
    <property type="entry name" value="Phosphoesterase"/>
</dbReference>
<evidence type="ECO:0000313" key="3">
    <source>
        <dbReference type="EMBL" id="KAK8129326.1"/>
    </source>
</evidence>
<dbReference type="AlphaFoldDB" id="A0AAW0R6C1"/>
<dbReference type="Proteomes" id="UP001392437">
    <property type="component" value="Unassembled WGS sequence"/>
</dbReference>
<keyword evidence="4" id="KW-1185">Reference proteome</keyword>
<dbReference type="InterPro" id="IPR017850">
    <property type="entry name" value="Alkaline_phosphatase_core_sf"/>
</dbReference>
<proteinExistence type="predicted"/>
<dbReference type="PANTHER" id="PTHR31956:SF15">
    <property type="entry name" value="ACID PHOSPHATASE PHOA"/>
    <property type="match status" value="1"/>
</dbReference>
<keyword evidence="1" id="KW-0378">Hydrolase</keyword>
<evidence type="ECO:0000256" key="1">
    <source>
        <dbReference type="ARBA" id="ARBA00022801"/>
    </source>
</evidence>
<feature type="chain" id="PRO_5043586928" evidence="2">
    <location>
        <begin position="18"/>
        <end position="415"/>
    </location>
</feature>
<feature type="signal peptide" evidence="2">
    <location>
        <begin position="1"/>
        <end position="17"/>
    </location>
</feature>
<name>A0AAW0R6C1_9PEZI</name>
<dbReference type="GO" id="GO:0016788">
    <property type="term" value="F:hydrolase activity, acting on ester bonds"/>
    <property type="evidence" value="ECO:0007669"/>
    <property type="project" value="InterPro"/>
</dbReference>
<comment type="caution">
    <text evidence="3">The sequence shown here is derived from an EMBL/GenBank/DDBJ whole genome shotgun (WGS) entry which is preliminary data.</text>
</comment>